<gene>
    <name evidence="1" type="ORF">ACFQ1S_31470</name>
</gene>
<dbReference type="Gene3D" id="3.20.20.150">
    <property type="entry name" value="Divalent-metal-dependent TIM barrel enzymes"/>
    <property type="match status" value="1"/>
</dbReference>
<reference evidence="2" key="1">
    <citation type="journal article" date="2019" name="Int. J. Syst. Evol. Microbiol.">
        <title>The Global Catalogue of Microorganisms (GCM) 10K type strain sequencing project: providing services to taxonomists for standard genome sequencing and annotation.</title>
        <authorList>
            <consortium name="The Broad Institute Genomics Platform"/>
            <consortium name="The Broad Institute Genome Sequencing Center for Infectious Disease"/>
            <person name="Wu L."/>
            <person name="Ma J."/>
        </authorList>
    </citation>
    <scope>NUCLEOTIDE SEQUENCE [LARGE SCALE GENOMIC DNA]</scope>
    <source>
        <strain evidence="2">JCM 31486</strain>
    </source>
</reference>
<keyword evidence="2" id="KW-1185">Reference proteome</keyword>
<dbReference type="EMBL" id="JBHTIS010002366">
    <property type="protein sequence ID" value="MFD1049730.1"/>
    <property type="molecule type" value="Genomic_DNA"/>
</dbReference>
<evidence type="ECO:0000313" key="2">
    <source>
        <dbReference type="Proteomes" id="UP001597045"/>
    </source>
</evidence>
<evidence type="ECO:0008006" key="3">
    <source>
        <dbReference type="Google" id="ProtNLM"/>
    </source>
</evidence>
<protein>
    <recommendedName>
        <fullName evidence="3">Sugar phosphate isomerase/epimerase</fullName>
    </recommendedName>
</protein>
<evidence type="ECO:0000313" key="1">
    <source>
        <dbReference type="EMBL" id="MFD1049730.1"/>
    </source>
</evidence>
<organism evidence="1 2">
    <name type="scientific">Kibdelosporangium lantanae</name>
    <dbReference type="NCBI Taxonomy" id="1497396"/>
    <lineage>
        <taxon>Bacteria</taxon>
        <taxon>Bacillati</taxon>
        <taxon>Actinomycetota</taxon>
        <taxon>Actinomycetes</taxon>
        <taxon>Pseudonocardiales</taxon>
        <taxon>Pseudonocardiaceae</taxon>
        <taxon>Kibdelosporangium</taxon>
    </lineage>
</organism>
<accession>A0ABW3MJW7</accession>
<feature type="non-terminal residue" evidence="1">
    <location>
        <position position="1"/>
    </location>
</feature>
<name>A0ABW3MJW7_9PSEU</name>
<sequence>VTLPLVASRLSIVNLKNAVYVPTDSGGWRSWFVPGIEGLSDWSAVVAELDQLGFQGPVCLTGQYSDPSVSVEDRLRVDLAAARATYR</sequence>
<proteinExistence type="predicted"/>
<dbReference type="Proteomes" id="UP001597045">
    <property type="component" value="Unassembled WGS sequence"/>
</dbReference>
<comment type="caution">
    <text evidence="1">The sequence shown here is derived from an EMBL/GenBank/DDBJ whole genome shotgun (WGS) entry which is preliminary data.</text>
</comment>